<evidence type="ECO:0000313" key="3">
    <source>
        <dbReference type="Proteomes" id="UP000095282"/>
    </source>
</evidence>
<evidence type="ECO:0000256" key="2">
    <source>
        <dbReference type="SAM" id="Phobius"/>
    </source>
</evidence>
<feature type="region of interest" description="Disordered" evidence="1">
    <location>
        <begin position="135"/>
        <end position="168"/>
    </location>
</feature>
<keyword evidence="2" id="KW-0472">Membrane</keyword>
<proteinExistence type="predicted"/>
<reference evidence="4" key="1">
    <citation type="submission" date="2016-11" db="UniProtKB">
        <authorList>
            <consortium name="WormBaseParasite"/>
        </authorList>
    </citation>
    <scope>IDENTIFICATION</scope>
</reference>
<dbReference type="WBParaSite" id="Csp11.Scaffold570.g4233.t1">
    <property type="protein sequence ID" value="Csp11.Scaffold570.g4233.t1"/>
    <property type="gene ID" value="Csp11.Scaffold570.g4233"/>
</dbReference>
<feature type="compositionally biased region" description="Polar residues" evidence="1">
    <location>
        <begin position="135"/>
        <end position="152"/>
    </location>
</feature>
<dbReference type="eggNOG" id="ENOG502TGT9">
    <property type="taxonomic scope" value="Eukaryota"/>
</dbReference>
<keyword evidence="3" id="KW-1185">Reference proteome</keyword>
<keyword evidence="2" id="KW-1133">Transmembrane helix</keyword>
<accession>A0A1I7TB82</accession>
<feature type="transmembrane region" description="Helical" evidence="2">
    <location>
        <begin position="83"/>
        <end position="108"/>
    </location>
</feature>
<feature type="compositionally biased region" description="Basic and acidic residues" evidence="1">
    <location>
        <begin position="317"/>
        <end position="329"/>
    </location>
</feature>
<protein>
    <submittedName>
        <fullName evidence="4">TPR_REGION domain-containing protein</fullName>
    </submittedName>
</protein>
<feature type="region of interest" description="Disordered" evidence="1">
    <location>
        <begin position="249"/>
        <end position="329"/>
    </location>
</feature>
<feature type="compositionally biased region" description="Basic and acidic residues" evidence="1">
    <location>
        <begin position="298"/>
        <end position="308"/>
    </location>
</feature>
<organism evidence="3 4">
    <name type="scientific">Caenorhabditis tropicalis</name>
    <dbReference type="NCBI Taxonomy" id="1561998"/>
    <lineage>
        <taxon>Eukaryota</taxon>
        <taxon>Metazoa</taxon>
        <taxon>Ecdysozoa</taxon>
        <taxon>Nematoda</taxon>
        <taxon>Chromadorea</taxon>
        <taxon>Rhabditida</taxon>
        <taxon>Rhabditina</taxon>
        <taxon>Rhabditomorpha</taxon>
        <taxon>Rhabditoidea</taxon>
        <taxon>Rhabditidae</taxon>
        <taxon>Peloderinae</taxon>
        <taxon>Caenorhabditis</taxon>
    </lineage>
</organism>
<dbReference type="Proteomes" id="UP000095282">
    <property type="component" value="Unplaced"/>
</dbReference>
<evidence type="ECO:0000313" key="4">
    <source>
        <dbReference type="WBParaSite" id="Csp11.Scaffold570.g4233.t1"/>
    </source>
</evidence>
<sequence length="409" mass="45951">MISQIVLFYGDERVKSKIVKKRISGEVTYIHFVTYLDNELVLGEVVADDLTLLSVSQISATLRYPLGKIISDRDIEAQSSTKWFWLIAIIGIGIFLILIGWCCLFLFYNSCGYMCGTDEDYFFPKKQQYQEQTIGAEQRNDTLPSDGSQPSEMTKKTQLNKKAEKTTGSSRTLGEIYLEKERENVRKAVEAYNKAALEVQTTPMEVASILGPRIVDTEKTEVDTAPATKSEKKRRHTKIGPITAVTTTTRTTNEPEGEMAAEISKVSSVTTPSTDELDEFDVANLPETSLKIIKKKKKDPDPEVRSEPESDYGSSLEDEKSKDEDEKRKEIHVEVHTRPMTAKKQRTSLFGGVLSATLPVQPRAWTAYQAGDRVAEFWNDNNHNSYPTPSAPTENGIIELRSSSNTFTY</sequence>
<name>A0A1I7TB82_9PELO</name>
<evidence type="ECO:0000256" key="1">
    <source>
        <dbReference type="SAM" id="MobiDB-lite"/>
    </source>
</evidence>
<dbReference type="AlphaFoldDB" id="A0A1I7TB82"/>
<feature type="compositionally biased region" description="Polar residues" evidence="1">
    <location>
        <begin position="265"/>
        <end position="274"/>
    </location>
</feature>
<keyword evidence="2" id="KW-0812">Transmembrane</keyword>